<dbReference type="AlphaFoldDB" id="A0AAW9TX45"/>
<dbReference type="PROSITE" id="PS50110">
    <property type="entry name" value="RESPONSE_REGULATORY"/>
    <property type="match status" value="1"/>
</dbReference>
<gene>
    <name evidence="3" type="ORF">GHK53_29250</name>
</gene>
<comment type="caution">
    <text evidence="3">The sequence shown here is derived from an EMBL/GenBank/DDBJ whole genome shotgun (WGS) entry which is preliminary data.</text>
</comment>
<dbReference type="InterPro" id="IPR001789">
    <property type="entry name" value="Sig_transdc_resp-reg_receiver"/>
</dbReference>
<sequence>MEPVTIILVEDEGLLLLEFETALTEGGFDVASFSSSAKAVTYLNSEQNTAMGLITDIRLSSEEPDGWEIARTARELDPDIAVVYVSGHGAADWPAMGVPNSIMLEKPFAMPQLMTAISQLLNDRASSASE</sequence>
<keyword evidence="1" id="KW-0597">Phosphoprotein</keyword>
<dbReference type="Gene3D" id="3.40.50.2300">
    <property type="match status" value="1"/>
</dbReference>
<dbReference type="RefSeq" id="WP_153350089.1">
    <property type="nucleotide sequence ID" value="NZ_WISR01000237.1"/>
</dbReference>
<feature type="modified residue" description="4-aspartylphosphate" evidence="1">
    <location>
        <position position="56"/>
    </location>
</feature>
<organism evidence="3 4">
    <name type="scientific">Rhizobium meliloti</name>
    <name type="common">Ensifer meliloti</name>
    <name type="synonym">Sinorhizobium meliloti</name>
    <dbReference type="NCBI Taxonomy" id="382"/>
    <lineage>
        <taxon>Bacteria</taxon>
        <taxon>Pseudomonadati</taxon>
        <taxon>Pseudomonadota</taxon>
        <taxon>Alphaproteobacteria</taxon>
        <taxon>Hyphomicrobiales</taxon>
        <taxon>Rhizobiaceae</taxon>
        <taxon>Sinorhizobium/Ensifer group</taxon>
        <taxon>Sinorhizobium</taxon>
    </lineage>
</organism>
<dbReference type="EMBL" id="WISR01000237">
    <property type="protein sequence ID" value="MQW36752.1"/>
    <property type="molecule type" value="Genomic_DNA"/>
</dbReference>
<dbReference type="GO" id="GO:0000160">
    <property type="term" value="P:phosphorelay signal transduction system"/>
    <property type="evidence" value="ECO:0007669"/>
    <property type="project" value="InterPro"/>
</dbReference>
<evidence type="ECO:0000259" key="2">
    <source>
        <dbReference type="PROSITE" id="PS50110"/>
    </source>
</evidence>
<dbReference type="Pfam" id="PF00072">
    <property type="entry name" value="Response_reg"/>
    <property type="match status" value="1"/>
</dbReference>
<dbReference type="Proteomes" id="UP000429484">
    <property type="component" value="Unassembled WGS sequence"/>
</dbReference>
<reference evidence="3 4" key="1">
    <citation type="journal article" date="2013" name="Genome Biol.">
        <title>Comparative genomics of the core and accessory genomes of 48 Sinorhizobium strains comprising five genospecies.</title>
        <authorList>
            <person name="Sugawara M."/>
            <person name="Epstein B."/>
            <person name="Badgley B.D."/>
            <person name="Unno T."/>
            <person name="Xu L."/>
            <person name="Reese J."/>
            <person name="Gyaneshwar P."/>
            <person name="Denny R."/>
            <person name="Mudge J."/>
            <person name="Bharti A.K."/>
            <person name="Farmer A.D."/>
            <person name="May G.D."/>
            <person name="Woodward J.E."/>
            <person name="Medigue C."/>
            <person name="Vallenet D."/>
            <person name="Lajus A."/>
            <person name="Rouy Z."/>
            <person name="Martinez-Vaz B."/>
            <person name="Tiffin P."/>
            <person name="Young N.D."/>
            <person name="Sadowsky M.J."/>
        </authorList>
    </citation>
    <scope>NUCLEOTIDE SEQUENCE [LARGE SCALE GENOMIC DNA]</scope>
    <source>
        <strain evidence="3 4">N6B1</strain>
    </source>
</reference>
<dbReference type="InterPro" id="IPR011006">
    <property type="entry name" value="CheY-like_superfamily"/>
</dbReference>
<feature type="domain" description="Response regulatory" evidence="2">
    <location>
        <begin position="5"/>
        <end position="121"/>
    </location>
</feature>
<protein>
    <submittedName>
        <fullName evidence="3">Response regulator</fullName>
    </submittedName>
</protein>
<dbReference type="SMART" id="SM00448">
    <property type="entry name" value="REC"/>
    <property type="match status" value="1"/>
</dbReference>
<proteinExistence type="predicted"/>
<dbReference type="SUPFAM" id="SSF52172">
    <property type="entry name" value="CheY-like"/>
    <property type="match status" value="1"/>
</dbReference>
<evidence type="ECO:0000256" key="1">
    <source>
        <dbReference type="PROSITE-ProRule" id="PRU00169"/>
    </source>
</evidence>
<evidence type="ECO:0000313" key="4">
    <source>
        <dbReference type="Proteomes" id="UP000429484"/>
    </source>
</evidence>
<accession>A0AAW9TX45</accession>
<name>A0AAW9TX45_RHIML</name>
<evidence type="ECO:0000313" key="3">
    <source>
        <dbReference type="EMBL" id="MQW36752.1"/>
    </source>
</evidence>